<dbReference type="GO" id="GO:0004520">
    <property type="term" value="F:DNA endonuclease activity"/>
    <property type="evidence" value="ECO:0007669"/>
    <property type="project" value="TreeGrafter"/>
</dbReference>
<evidence type="ECO:0000313" key="3">
    <source>
        <dbReference type="EMBL" id="PWR00533.1"/>
    </source>
</evidence>
<dbReference type="Pfam" id="PF01713">
    <property type="entry name" value="Smr"/>
    <property type="match status" value="1"/>
</dbReference>
<feature type="domain" description="Smr" evidence="2">
    <location>
        <begin position="105"/>
        <end position="187"/>
    </location>
</feature>
<dbReference type="Gene3D" id="3.30.1370.110">
    <property type="match status" value="1"/>
</dbReference>
<sequence>MLSIVPPMTHKKPDNASEENLFLKAVSDVNRLTKSNQVELRPAPAAPKLRPVEADETDSAPDMLSDSGEIEKVMADTVLSYCQTGIQNRLFRRLRQGKLEITEELDLHGLNLKQAKQVLLDFIQLAYPVEGCCVRIIHGKNNRSRSGEIAVMKQYVNHWLIQHPRVLAFHSAQLRDGGTGSLYAILKR</sequence>
<keyword evidence="4" id="KW-1185">Reference proteome</keyword>
<dbReference type="EMBL" id="QGKM01000003">
    <property type="protein sequence ID" value="PWR00533.1"/>
    <property type="molecule type" value="Genomic_DNA"/>
</dbReference>
<dbReference type="SUPFAM" id="SSF160443">
    <property type="entry name" value="SMR domain-like"/>
    <property type="match status" value="1"/>
</dbReference>
<evidence type="ECO:0000259" key="2">
    <source>
        <dbReference type="PROSITE" id="PS50828"/>
    </source>
</evidence>
<dbReference type="AlphaFoldDB" id="A0A317CW07"/>
<comment type="caution">
    <text evidence="3">The sequence shown here is derived from an EMBL/GenBank/DDBJ whole genome shotgun (WGS) entry which is preliminary data.</text>
</comment>
<gene>
    <name evidence="3" type="ORF">DKW60_01570</name>
</gene>
<reference evidence="3 4" key="1">
    <citation type="submission" date="2018-05" db="EMBL/GenBank/DDBJ databases">
        <title>Leucothrix arctica sp. nov., isolated from Arctic seawater.</title>
        <authorList>
            <person name="Choi A."/>
            <person name="Baek K."/>
        </authorList>
    </citation>
    <scope>NUCLEOTIDE SEQUENCE [LARGE SCALE GENOMIC DNA]</scope>
    <source>
        <strain evidence="3 4">JCM 18388</strain>
    </source>
</reference>
<dbReference type="PROSITE" id="PS50828">
    <property type="entry name" value="SMR"/>
    <property type="match status" value="1"/>
</dbReference>
<name>A0A317CW07_9GAMM</name>
<dbReference type="Proteomes" id="UP000245539">
    <property type="component" value="Unassembled WGS sequence"/>
</dbReference>
<dbReference type="OrthoDB" id="9808881at2"/>
<dbReference type="PANTHER" id="PTHR35562">
    <property type="entry name" value="DNA ENDONUCLEASE SMRA-RELATED"/>
    <property type="match status" value="1"/>
</dbReference>
<dbReference type="PANTHER" id="PTHR35562:SF2">
    <property type="entry name" value="DNA ENDONUCLEASE SMRA-RELATED"/>
    <property type="match status" value="1"/>
</dbReference>
<evidence type="ECO:0000256" key="1">
    <source>
        <dbReference type="SAM" id="MobiDB-lite"/>
    </source>
</evidence>
<dbReference type="InterPro" id="IPR002625">
    <property type="entry name" value="Smr_dom"/>
</dbReference>
<dbReference type="InterPro" id="IPR036063">
    <property type="entry name" value="Smr_dom_sf"/>
</dbReference>
<feature type="region of interest" description="Disordered" evidence="1">
    <location>
        <begin position="36"/>
        <end position="63"/>
    </location>
</feature>
<proteinExistence type="predicted"/>
<organism evidence="3 4">
    <name type="scientific">Leucothrix pacifica</name>
    <dbReference type="NCBI Taxonomy" id="1247513"/>
    <lineage>
        <taxon>Bacteria</taxon>
        <taxon>Pseudomonadati</taxon>
        <taxon>Pseudomonadota</taxon>
        <taxon>Gammaproteobacteria</taxon>
        <taxon>Thiotrichales</taxon>
        <taxon>Thiotrichaceae</taxon>
        <taxon>Leucothrix</taxon>
    </lineage>
</organism>
<dbReference type="SMART" id="SM00463">
    <property type="entry name" value="SMR"/>
    <property type="match status" value="1"/>
</dbReference>
<evidence type="ECO:0000313" key="4">
    <source>
        <dbReference type="Proteomes" id="UP000245539"/>
    </source>
</evidence>
<protein>
    <submittedName>
        <fullName evidence="3">DNA mismatch repair protein MutS</fullName>
    </submittedName>
</protein>
<accession>A0A317CW07</accession>